<dbReference type="AlphaFoldDB" id="A0A2J7R2U3"/>
<dbReference type="SMART" id="SM00257">
    <property type="entry name" value="LysM"/>
    <property type="match status" value="1"/>
</dbReference>
<dbReference type="InterPro" id="IPR018392">
    <property type="entry name" value="LysM"/>
</dbReference>
<evidence type="ECO:0000313" key="3">
    <source>
        <dbReference type="Proteomes" id="UP000235965"/>
    </source>
</evidence>
<evidence type="ECO:0000313" key="2">
    <source>
        <dbReference type="EMBL" id="PNF35159.1"/>
    </source>
</evidence>
<dbReference type="Gene3D" id="3.10.350.10">
    <property type="entry name" value="LysM domain"/>
    <property type="match status" value="1"/>
</dbReference>
<dbReference type="OrthoDB" id="2107166at2759"/>
<name>A0A2J7R2U3_9NEOP</name>
<gene>
    <name evidence="2" type="ORF">B7P43_G08772</name>
</gene>
<feature type="domain" description="LysM" evidence="1">
    <location>
        <begin position="36"/>
        <end position="80"/>
    </location>
</feature>
<dbReference type="EMBL" id="NEVH01007825">
    <property type="protein sequence ID" value="PNF35159.1"/>
    <property type="molecule type" value="Genomic_DNA"/>
</dbReference>
<dbReference type="PROSITE" id="PS51782">
    <property type="entry name" value="LYSM"/>
    <property type="match status" value="1"/>
</dbReference>
<dbReference type="InterPro" id="IPR045030">
    <property type="entry name" value="LYSM1-4"/>
</dbReference>
<organism evidence="2 3">
    <name type="scientific">Cryptotermes secundus</name>
    <dbReference type="NCBI Taxonomy" id="105785"/>
    <lineage>
        <taxon>Eukaryota</taxon>
        <taxon>Metazoa</taxon>
        <taxon>Ecdysozoa</taxon>
        <taxon>Arthropoda</taxon>
        <taxon>Hexapoda</taxon>
        <taxon>Insecta</taxon>
        <taxon>Pterygota</taxon>
        <taxon>Neoptera</taxon>
        <taxon>Polyneoptera</taxon>
        <taxon>Dictyoptera</taxon>
        <taxon>Blattodea</taxon>
        <taxon>Blattoidea</taxon>
        <taxon>Termitoidae</taxon>
        <taxon>Kalotermitidae</taxon>
        <taxon>Cryptotermitinae</taxon>
        <taxon>Cryptotermes</taxon>
    </lineage>
</organism>
<dbReference type="Pfam" id="PF01476">
    <property type="entry name" value="LysM"/>
    <property type="match status" value="1"/>
</dbReference>
<dbReference type="FunCoup" id="A0A2J7R2U3">
    <property type="interactions" value="1"/>
</dbReference>
<reference evidence="2 3" key="1">
    <citation type="submission" date="2017-12" db="EMBL/GenBank/DDBJ databases">
        <title>Hemimetabolous genomes reveal molecular basis of termite eusociality.</title>
        <authorList>
            <person name="Harrison M.C."/>
            <person name="Jongepier E."/>
            <person name="Robertson H.M."/>
            <person name="Arning N."/>
            <person name="Bitard-Feildel T."/>
            <person name="Chao H."/>
            <person name="Childers C.P."/>
            <person name="Dinh H."/>
            <person name="Doddapaneni H."/>
            <person name="Dugan S."/>
            <person name="Gowin J."/>
            <person name="Greiner C."/>
            <person name="Han Y."/>
            <person name="Hu H."/>
            <person name="Hughes D.S.T."/>
            <person name="Huylmans A.-K."/>
            <person name="Kemena C."/>
            <person name="Kremer L.P.M."/>
            <person name="Lee S.L."/>
            <person name="Lopez-Ezquerra A."/>
            <person name="Mallet L."/>
            <person name="Monroy-Kuhn J.M."/>
            <person name="Moser A."/>
            <person name="Murali S.C."/>
            <person name="Muzny D.M."/>
            <person name="Otani S."/>
            <person name="Piulachs M.-D."/>
            <person name="Poelchau M."/>
            <person name="Qu J."/>
            <person name="Schaub F."/>
            <person name="Wada-Katsumata A."/>
            <person name="Worley K.C."/>
            <person name="Xie Q."/>
            <person name="Ylla G."/>
            <person name="Poulsen M."/>
            <person name="Gibbs R.A."/>
            <person name="Schal C."/>
            <person name="Richards S."/>
            <person name="Belles X."/>
            <person name="Korb J."/>
            <person name="Bornberg-Bauer E."/>
        </authorList>
    </citation>
    <scope>NUCLEOTIDE SEQUENCE [LARGE SCALE GENOMIC DNA]</scope>
    <source>
        <tissue evidence="2">Whole body</tissue>
    </source>
</reference>
<proteinExistence type="predicted"/>
<keyword evidence="3" id="KW-1185">Reference proteome</keyword>
<dbReference type="Proteomes" id="UP000235965">
    <property type="component" value="Unassembled WGS sequence"/>
</dbReference>
<accession>A0A2J7R2U3</accession>
<dbReference type="PANTHER" id="PTHR20932">
    <property type="entry name" value="LYSM AND PUTATIVE PEPTIDOGLYCAN-BINDING DOMAIN-CONTAINING PROTEIN"/>
    <property type="match status" value="1"/>
</dbReference>
<protein>
    <recommendedName>
        <fullName evidence="1">LysM domain-containing protein</fullName>
    </recommendedName>
</protein>
<dbReference type="CDD" id="cd00118">
    <property type="entry name" value="LysM"/>
    <property type="match status" value="1"/>
</dbReference>
<dbReference type="SUPFAM" id="SSF54106">
    <property type="entry name" value="LysM domain"/>
    <property type="match status" value="1"/>
</dbReference>
<dbReference type="InParanoid" id="A0A2J7R2U3"/>
<evidence type="ECO:0000259" key="1">
    <source>
        <dbReference type="PROSITE" id="PS51782"/>
    </source>
</evidence>
<comment type="caution">
    <text evidence="2">The sequence shown here is derived from an EMBL/GenBank/DDBJ whole genome shotgun (WGS) entry which is preliminary data.</text>
</comment>
<dbReference type="InterPro" id="IPR036779">
    <property type="entry name" value="LysM_dom_sf"/>
</dbReference>
<sequence length="206" mass="23556">MADGKKEEKRSIRDSTKSLKKYGSTCNHFKRQDHFVKHTVVEGETLQGIALKYGVTMEQIRRVNRLWASDSLFLRESLMIPVSRPDVSVTLSDDLVFDDAEDMHSPSSISDSEERSIRDFLVKIDTSIANTKSQVKKSVGNSEFLDDCDAPYTCRKVPVSRLRQQQSASDQNDILMAPHPIVMTQSRKVRSSLQRLEKEQDEMFEL</sequence>
<dbReference type="PANTHER" id="PTHR20932:SF8">
    <property type="entry name" value="LD22649P"/>
    <property type="match status" value="1"/>
</dbReference>